<evidence type="ECO:0000259" key="6">
    <source>
        <dbReference type="Pfam" id="PF00892"/>
    </source>
</evidence>
<proteinExistence type="predicted"/>
<dbReference type="InterPro" id="IPR000620">
    <property type="entry name" value="EamA_dom"/>
</dbReference>
<dbReference type="InterPro" id="IPR050638">
    <property type="entry name" value="AA-Vitamin_Transporters"/>
</dbReference>
<organism evidence="7 8">
    <name type="scientific">Litoreibacter janthinus</name>
    <dbReference type="NCBI Taxonomy" id="670154"/>
    <lineage>
        <taxon>Bacteria</taxon>
        <taxon>Pseudomonadati</taxon>
        <taxon>Pseudomonadota</taxon>
        <taxon>Alphaproteobacteria</taxon>
        <taxon>Rhodobacterales</taxon>
        <taxon>Roseobacteraceae</taxon>
        <taxon>Litoreibacter</taxon>
    </lineage>
</organism>
<feature type="transmembrane region" description="Helical" evidence="5">
    <location>
        <begin position="181"/>
        <end position="201"/>
    </location>
</feature>
<keyword evidence="8" id="KW-1185">Reference proteome</keyword>
<evidence type="ECO:0000256" key="4">
    <source>
        <dbReference type="ARBA" id="ARBA00023136"/>
    </source>
</evidence>
<dbReference type="SUPFAM" id="SSF103481">
    <property type="entry name" value="Multidrug resistance efflux transporter EmrE"/>
    <property type="match status" value="2"/>
</dbReference>
<evidence type="ECO:0000313" key="7">
    <source>
        <dbReference type="EMBL" id="SFR48385.1"/>
    </source>
</evidence>
<feature type="transmembrane region" description="Helical" evidence="5">
    <location>
        <begin position="97"/>
        <end position="114"/>
    </location>
</feature>
<accession>A0A1I6H1M4</accession>
<evidence type="ECO:0000256" key="1">
    <source>
        <dbReference type="ARBA" id="ARBA00004141"/>
    </source>
</evidence>
<dbReference type="Proteomes" id="UP000199658">
    <property type="component" value="Unassembled WGS sequence"/>
</dbReference>
<dbReference type="AlphaFoldDB" id="A0A1I6H1M4"/>
<evidence type="ECO:0000256" key="5">
    <source>
        <dbReference type="SAM" id="Phobius"/>
    </source>
</evidence>
<feature type="transmembrane region" description="Helical" evidence="5">
    <location>
        <begin position="152"/>
        <end position="169"/>
    </location>
</feature>
<protein>
    <submittedName>
        <fullName evidence="7">EamA-like transporter family protein</fullName>
    </submittedName>
</protein>
<dbReference type="GO" id="GO:0016020">
    <property type="term" value="C:membrane"/>
    <property type="evidence" value="ECO:0007669"/>
    <property type="project" value="UniProtKB-SubCell"/>
</dbReference>
<dbReference type="EMBL" id="FOYO01000001">
    <property type="protein sequence ID" value="SFR48385.1"/>
    <property type="molecule type" value="Genomic_DNA"/>
</dbReference>
<dbReference type="PANTHER" id="PTHR32322">
    <property type="entry name" value="INNER MEMBRANE TRANSPORTER"/>
    <property type="match status" value="1"/>
</dbReference>
<gene>
    <name evidence="7" type="ORF">SAMN04488002_2343</name>
</gene>
<dbReference type="PANTHER" id="PTHR32322:SF9">
    <property type="entry name" value="AMINO-ACID METABOLITE EFFLUX PUMP-RELATED"/>
    <property type="match status" value="1"/>
</dbReference>
<dbReference type="RefSeq" id="WP_245780977.1">
    <property type="nucleotide sequence ID" value="NZ_FOYO01000001.1"/>
</dbReference>
<feature type="transmembrane region" description="Helical" evidence="5">
    <location>
        <begin position="121"/>
        <end position="140"/>
    </location>
</feature>
<sequence>MSTRAWSELGLLALIWGGSFLSIRLALNEIPVFTVVAHRVFWAMLVLWGYILIRRLPLPRTPAVWAAFLVMGLLNNVIPFSLMAWGQLHIETGLTSILNSTTAIFGVVVASVAFADEKLTVNRVIGVVLGFLGVSTAIGLENLMQFNIRSTAQIAVLAGTLSYALAGVWARRMLAGLSPQVASAGMLTGAALVMVPLALIIDGAPSFDLSLTAWSAITYYAVIATACAYLLYYRILSMAGSGNLMICTLLMAPVAIVLGALVLGEDLAPRAYVGFGLLALGLLVLDGRILGILRKAP</sequence>
<evidence type="ECO:0000256" key="3">
    <source>
        <dbReference type="ARBA" id="ARBA00022989"/>
    </source>
</evidence>
<feature type="transmembrane region" description="Helical" evidence="5">
    <location>
        <begin position="213"/>
        <end position="232"/>
    </location>
</feature>
<feature type="transmembrane region" description="Helical" evidence="5">
    <location>
        <begin position="65"/>
        <end position="85"/>
    </location>
</feature>
<comment type="subcellular location">
    <subcellularLocation>
        <location evidence="1">Membrane</location>
        <topology evidence="1">Multi-pass membrane protein</topology>
    </subcellularLocation>
</comment>
<evidence type="ECO:0000313" key="8">
    <source>
        <dbReference type="Proteomes" id="UP000199658"/>
    </source>
</evidence>
<keyword evidence="2 5" id="KW-0812">Transmembrane</keyword>
<feature type="domain" description="EamA" evidence="6">
    <location>
        <begin position="11"/>
        <end position="135"/>
    </location>
</feature>
<keyword evidence="3 5" id="KW-1133">Transmembrane helix</keyword>
<feature type="transmembrane region" description="Helical" evidence="5">
    <location>
        <begin position="270"/>
        <end position="293"/>
    </location>
</feature>
<name>A0A1I6H1M4_9RHOB</name>
<evidence type="ECO:0000256" key="2">
    <source>
        <dbReference type="ARBA" id="ARBA00022692"/>
    </source>
</evidence>
<keyword evidence="4 5" id="KW-0472">Membrane</keyword>
<dbReference type="Pfam" id="PF00892">
    <property type="entry name" value="EamA"/>
    <property type="match status" value="2"/>
</dbReference>
<dbReference type="STRING" id="670154.SAMN04488002_2343"/>
<dbReference type="InterPro" id="IPR037185">
    <property type="entry name" value="EmrE-like"/>
</dbReference>
<reference evidence="8" key="1">
    <citation type="submission" date="2016-10" db="EMBL/GenBank/DDBJ databases">
        <authorList>
            <person name="Varghese N."/>
            <person name="Submissions S."/>
        </authorList>
    </citation>
    <scope>NUCLEOTIDE SEQUENCE [LARGE SCALE GENOMIC DNA]</scope>
    <source>
        <strain evidence="8">DSM 26921</strain>
    </source>
</reference>
<feature type="transmembrane region" description="Helical" evidence="5">
    <location>
        <begin position="244"/>
        <end position="264"/>
    </location>
</feature>
<feature type="domain" description="EamA" evidence="6">
    <location>
        <begin position="153"/>
        <end position="284"/>
    </location>
</feature>
<feature type="transmembrane region" description="Helical" evidence="5">
    <location>
        <begin position="36"/>
        <end position="53"/>
    </location>
</feature>